<dbReference type="Gene3D" id="1.10.10.60">
    <property type="entry name" value="Homeodomain-like"/>
    <property type="match status" value="1"/>
</dbReference>
<dbReference type="InterPro" id="IPR050109">
    <property type="entry name" value="HTH-type_TetR-like_transc_reg"/>
</dbReference>
<dbReference type="SUPFAM" id="SSF48498">
    <property type="entry name" value="Tetracyclin repressor-like, C-terminal domain"/>
    <property type="match status" value="1"/>
</dbReference>
<dbReference type="EMBL" id="MN079100">
    <property type="protein sequence ID" value="QEA05395.1"/>
    <property type="molecule type" value="Genomic_DNA"/>
</dbReference>
<dbReference type="Gene3D" id="1.10.357.10">
    <property type="entry name" value="Tetracycline Repressor, domain 2"/>
    <property type="match status" value="1"/>
</dbReference>
<keyword evidence="2" id="KW-0238">DNA-binding</keyword>
<feature type="domain" description="HTH tetR-type" evidence="4">
    <location>
        <begin position="13"/>
        <end position="73"/>
    </location>
</feature>
<dbReference type="GO" id="GO:0003677">
    <property type="term" value="F:DNA binding"/>
    <property type="evidence" value="ECO:0007669"/>
    <property type="project" value="UniProtKB-KW"/>
</dbReference>
<dbReference type="SUPFAM" id="SSF46689">
    <property type="entry name" value="Homeodomain-like"/>
    <property type="match status" value="1"/>
</dbReference>
<evidence type="ECO:0000259" key="4">
    <source>
        <dbReference type="PROSITE" id="PS50977"/>
    </source>
</evidence>
<evidence type="ECO:0000256" key="2">
    <source>
        <dbReference type="ARBA" id="ARBA00023125"/>
    </source>
</evidence>
<dbReference type="PROSITE" id="PS01081">
    <property type="entry name" value="HTH_TETR_1"/>
    <property type="match status" value="1"/>
</dbReference>
<dbReference type="PROSITE" id="PS50977">
    <property type="entry name" value="HTH_TETR_2"/>
    <property type="match status" value="1"/>
</dbReference>
<protein>
    <submittedName>
        <fullName evidence="5">HTH-type transcriptional regulator BetI</fullName>
    </submittedName>
</protein>
<dbReference type="PANTHER" id="PTHR30055:SF222">
    <property type="entry name" value="REGULATORY PROTEIN"/>
    <property type="match status" value="1"/>
</dbReference>
<sequence>MAKPVTPATARGERTRQKLLDAAEEEFGEKGFHSASISNITRRAGVAQGTFYIYFSSKEAILRALVEHMSRELRRSQSEAVRGCNDRIEVERTGFRQFLRFALAHKNLYRIVMQSQFVDPDVHQRYYETLLAGYERGIAEAQARGEVRQGDPRALAWALIGMTYFFGKRYATWEGEMPEEPAIETVLDFIEAGLRPPSSGSAP</sequence>
<dbReference type="FunFam" id="1.10.10.60:FF:000141">
    <property type="entry name" value="TetR family transcriptional regulator"/>
    <property type="match status" value="1"/>
</dbReference>
<dbReference type="PANTHER" id="PTHR30055">
    <property type="entry name" value="HTH-TYPE TRANSCRIPTIONAL REGULATOR RUTR"/>
    <property type="match status" value="1"/>
</dbReference>
<evidence type="ECO:0000313" key="5">
    <source>
        <dbReference type="EMBL" id="QEA05395.1"/>
    </source>
</evidence>
<evidence type="ECO:0000256" key="3">
    <source>
        <dbReference type="ARBA" id="ARBA00023163"/>
    </source>
</evidence>
<dbReference type="InterPro" id="IPR023772">
    <property type="entry name" value="DNA-bd_HTH_TetR-type_CS"/>
</dbReference>
<dbReference type="InterPro" id="IPR009057">
    <property type="entry name" value="Homeodomain-like_sf"/>
</dbReference>
<gene>
    <name evidence="5" type="primary">betI_3</name>
    <name evidence="5" type="ORF">KBTEX_01716</name>
</gene>
<keyword evidence="1" id="KW-0805">Transcription regulation</keyword>
<name>A0A5B8REX9_9ZZZZ</name>
<dbReference type="InterPro" id="IPR036271">
    <property type="entry name" value="Tet_transcr_reg_TetR-rel_C_sf"/>
</dbReference>
<dbReference type="PRINTS" id="PR00455">
    <property type="entry name" value="HTHTETR"/>
</dbReference>
<dbReference type="AlphaFoldDB" id="A0A5B8REX9"/>
<evidence type="ECO:0000256" key="1">
    <source>
        <dbReference type="ARBA" id="ARBA00023015"/>
    </source>
</evidence>
<dbReference type="InterPro" id="IPR001647">
    <property type="entry name" value="HTH_TetR"/>
</dbReference>
<accession>A0A5B8REX9</accession>
<proteinExistence type="predicted"/>
<organism evidence="5">
    <name type="scientific">uncultured organism</name>
    <dbReference type="NCBI Taxonomy" id="155900"/>
    <lineage>
        <taxon>unclassified sequences</taxon>
        <taxon>environmental samples</taxon>
    </lineage>
</organism>
<dbReference type="Pfam" id="PF00440">
    <property type="entry name" value="TetR_N"/>
    <property type="match status" value="1"/>
</dbReference>
<keyword evidence="3" id="KW-0804">Transcription</keyword>
<reference evidence="5" key="1">
    <citation type="submission" date="2019-06" db="EMBL/GenBank/DDBJ databases">
        <authorList>
            <person name="Murdoch R.W."/>
            <person name="Fathepure B."/>
        </authorList>
    </citation>
    <scope>NUCLEOTIDE SEQUENCE</scope>
</reference>